<accession>A0AAW1S9T0</accession>
<dbReference type="PANTHER" id="PTHR32097:SF17">
    <property type="entry name" value="CAMP-BINDING PROTEIN 1-RELATED"/>
    <property type="match status" value="1"/>
</dbReference>
<dbReference type="PANTHER" id="PTHR32097">
    <property type="entry name" value="CAMP-BINDING PROTEIN 1-RELATED"/>
    <property type="match status" value="1"/>
</dbReference>
<dbReference type="PROSITE" id="PS50127">
    <property type="entry name" value="UBC_2"/>
    <property type="match status" value="1"/>
</dbReference>
<dbReference type="CDD" id="cd06974">
    <property type="entry name" value="TerD_like"/>
    <property type="match status" value="1"/>
</dbReference>
<dbReference type="InterPro" id="IPR016135">
    <property type="entry name" value="UBQ-conjugating_enzyme/RWD"/>
</dbReference>
<gene>
    <name evidence="3" type="ORF">WJX74_002210</name>
</gene>
<dbReference type="Pfam" id="PF02342">
    <property type="entry name" value="TerD"/>
    <property type="match status" value="1"/>
</dbReference>
<feature type="domain" description="UBC core" evidence="1">
    <location>
        <begin position="4"/>
        <end position="181"/>
    </location>
</feature>
<dbReference type="InterPro" id="IPR000608">
    <property type="entry name" value="UBC"/>
</dbReference>
<dbReference type="InterPro" id="IPR001810">
    <property type="entry name" value="F-box_dom"/>
</dbReference>
<sequence length="907" mass="100827">MSRPCLKRLLRDLKEVLENPLPDVAALPLENDLLVWHGNVRGREGLLADSIIHFVLTFDESYPARSPQVFLYQAIPHPNVVPRPHFDIWAAEGARWRLALWDCIPTHDAWCQAYTVYSILVLLQSFLVDEDMQFDHHQILPEVAVRQAAELTVEACGHRPAAPFPPLPTPEVIALAKAARGKRVVVRPTLKPRAAVPGSIKQAGIHAGYKRSHEEAGHTFKHALGHRTWWQPRSCPGSLWGSSFKEPLHASNKPASNGSSHSAKRIRIREPQCKRIKAVLDAHAIACQKGTAEVPAGIHSALHESSLAHGQLAQRSMGPLMDRLPPDTLSGILSLLAHEDLENLSYTCYGMWRAAKDGAVWRELLHRQFPFSTLTASSASDWQYTYTLQATAAMEDLQCFFTKVPFTEDILGLPLTFTRNPKTKAFLPLYLTHDHFERVKAGRSLDRALAALAPEAIALGRKTPSFSNFLGIIPKMLNTAIVLIMDKGLAVSDRALATYCNLHRLYLALAEDFNLGPQASKILTRFANEPASRVKSQTPNLGWLIPILSLGTQASHTWKEMGNLILEEALDRNILWICKHDPSLQESLSRDPDRGGADHELLRKSFEASAVSQKLIAFHVAFLTHIARPEGSTLQQVMVTYDALYGRPSPALRMRQVMEKIMVLDCWAAFMPMVGHPVQADFGATMTKRLRLAWCNSLQKKYHSKGMNFQRVQGRGISSILLKGQRYTAAPNIEQIRVLDKWHFQPPNTKYLDATMFVLGAGGRIITTVDYQATSSFGTRVVGAVTHSGDVMEASSGCHTMQIRLRDLGANVKSLLLVLSAWQGNYLDVIKQPYVEVVDPATKMTLCEYHLEKQPKQTLAENTAVAMCRIFVGPTGTWQVEALGQMLPAGSAANYEPIEGWIAAQGW</sequence>
<dbReference type="EMBL" id="JALJOS010000002">
    <property type="protein sequence ID" value="KAK9842772.1"/>
    <property type="molecule type" value="Genomic_DNA"/>
</dbReference>
<dbReference type="SMART" id="SM00212">
    <property type="entry name" value="UBCc"/>
    <property type="match status" value="1"/>
</dbReference>
<dbReference type="PROSITE" id="PS50181">
    <property type="entry name" value="FBOX"/>
    <property type="match status" value="1"/>
</dbReference>
<evidence type="ECO:0000259" key="1">
    <source>
        <dbReference type="PROSITE" id="PS50127"/>
    </source>
</evidence>
<dbReference type="CDD" id="cd23955">
    <property type="entry name" value="UBCc_invertebrate"/>
    <property type="match status" value="1"/>
</dbReference>
<name>A0AAW1S9T0_9CHLO</name>
<dbReference type="SUPFAM" id="SSF54495">
    <property type="entry name" value="UBC-like"/>
    <property type="match status" value="1"/>
</dbReference>
<dbReference type="Gene3D" id="2.60.60.30">
    <property type="entry name" value="sav2460 like domains"/>
    <property type="match status" value="1"/>
</dbReference>
<dbReference type="Gene3D" id="3.10.110.10">
    <property type="entry name" value="Ubiquitin Conjugating Enzyme"/>
    <property type="match status" value="1"/>
</dbReference>
<evidence type="ECO:0000313" key="4">
    <source>
        <dbReference type="Proteomes" id="UP001438707"/>
    </source>
</evidence>
<dbReference type="InterPro" id="IPR036047">
    <property type="entry name" value="F-box-like_dom_sf"/>
</dbReference>
<proteinExistence type="predicted"/>
<keyword evidence="4" id="KW-1185">Reference proteome</keyword>
<reference evidence="3 4" key="1">
    <citation type="journal article" date="2024" name="Nat. Commun.">
        <title>Phylogenomics reveals the evolutionary origins of lichenization in chlorophyte algae.</title>
        <authorList>
            <person name="Puginier C."/>
            <person name="Libourel C."/>
            <person name="Otte J."/>
            <person name="Skaloud P."/>
            <person name="Haon M."/>
            <person name="Grisel S."/>
            <person name="Petersen M."/>
            <person name="Berrin J.G."/>
            <person name="Delaux P.M."/>
            <person name="Dal Grande F."/>
            <person name="Keller J."/>
        </authorList>
    </citation>
    <scope>NUCLEOTIDE SEQUENCE [LARGE SCALE GENOMIC DNA]</scope>
    <source>
        <strain evidence="3 4">SAG 2145</strain>
    </source>
</reference>
<evidence type="ECO:0000259" key="2">
    <source>
        <dbReference type="PROSITE" id="PS50181"/>
    </source>
</evidence>
<comment type="caution">
    <text evidence="3">The sequence shown here is derived from an EMBL/GenBank/DDBJ whole genome shotgun (WGS) entry which is preliminary data.</text>
</comment>
<evidence type="ECO:0000313" key="3">
    <source>
        <dbReference type="EMBL" id="KAK9842772.1"/>
    </source>
</evidence>
<protein>
    <recommendedName>
        <fullName evidence="5">UBC core domain-containing protein</fullName>
    </recommendedName>
</protein>
<dbReference type="AlphaFoldDB" id="A0AAW1S9T0"/>
<dbReference type="Proteomes" id="UP001438707">
    <property type="component" value="Unassembled WGS sequence"/>
</dbReference>
<dbReference type="Pfam" id="PF00179">
    <property type="entry name" value="UQ_con"/>
    <property type="match status" value="1"/>
</dbReference>
<feature type="domain" description="F-box" evidence="2">
    <location>
        <begin position="318"/>
        <end position="364"/>
    </location>
</feature>
<dbReference type="SUPFAM" id="SSF81383">
    <property type="entry name" value="F-box domain"/>
    <property type="match status" value="1"/>
</dbReference>
<dbReference type="InterPro" id="IPR051324">
    <property type="entry name" value="Stress/Tellurium_Resist"/>
</dbReference>
<organism evidence="3 4">
    <name type="scientific">Apatococcus lobatus</name>
    <dbReference type="NCBI Taxonomy" id="904363"/>
    <lineage>
        <taxon>Eukaryota</taxon>
        <taxon>Viridiplantae</taxon>
        <taxon>Chlorophyta</taxon>
        <taxon>core chlorophytes</taxon>
        <taxon>Trebouxiophyceae</taxon>
        <taxon>Chlorellales</taxon>
        <taxon>Chlorellaceae</taxon>
        <taxon>Apatococcus</taxon>
    </lineage>
</organism>
<dbReference type="InterPro" id="IPR003325">
    <property type="entry name" value="TerD"/>
</dbReference>
<evidence type="ECO:0008006" key="5">
    <source>
        <dbReference type="Google" id="ProtNLM"/>
    </source>
</evidence>
<dbReference type="Gene3D" id="1.20.1280.50">
    <property type="match status" value="1"/>
</dbReference>